<dbReference type="InterPro" id="IPR036565">
    <property type="entry name" value="Mur-like_cat_sf"/>
</dbReference>
<evidence type="ECO:0000256" key="4">
    <source>
        <dbReference type="ARBA" id="ARBA00022490"/>
    </source>
</evidence>
<evidence type="ECO:0000256" key="8">
    <source>
        <dbReference type="ARBA" id="ARBA00022840"/>
    </source>
</evidence>
<dbReference type="GeneID" id="75074665"/>
<evidence type="ECO:0000256" key="6">
    <source>
        <dbReference type="ARBA" id="ARBA00022618"/>
    </source>
</evidence>
<dbReference type="Gene3D" id="3.90.190.20">
    <property type="entry name" value="Mur ligase, C-terminal domain"/>
    <property type="match status" value="1"/>
</dbReference>
<dbReference type="EC" id="6.3.2.8" evidence="3 14"/>
<keyword evidence="11 14" id="KW-0131">Cell cycle</keyword>
<dbReference type="Gene3D" id="3.40.1190.10">
    <property type="entry name" value="Mur-like, catalytic domain"/>
    <property type="match status" value="1"/>
</dbReference>
<dbReference type="GO" id="GO:0005524">
    <property type="term" value="F:ATP binding"/>
    <property type="evidence" value="ECO:0007669"/>
    <property type="project" value="UniProtKB-UniRule"/>
</dbReference>
<feature type="domain" description="Mur ligase central" evidence="17">
    <location>
        <begin position="106"/>
        <end position="278"/>
    </location>
</feature>
<keyword evidence="12 14" id="KW-0961">Cell wall biogenesis/degradation</keyword>
<keyword evidence="5 14" id="KW-0436">Ligase</keyword>
<evidence type="ECO:0000256" key="13">
    <source>
        <dbReference type="ARBA" id="ARBA00047833"/>
    </source>
</evidence>
<evidence type="ECO:0000259" key="17">
    <source>
        <dbReference type="Pfam" id="PF08245"/>
    </source>
</evidence>
<dbReference type="GO" id="GO:0009252">
    <property type="term" value="P:peptidoglycan biosynthetic process"/>
    <property type="evidence" value="ECO:0007669"/>
    <property type="project" value="UniProtKB-UniRule"/>
</dbReference>
<evidence type="ECO:0000256" key="3">
    <source>
        <dbReference type="ARBA" id="ARBA00012211"/>
    </source>
</evidence>
<dbReference type="Gene3D" id="3.40.50.720">
    <property type="entry name" value="NAD(P)-binding Rossmann-like Domain"/>
    <property type="match status" value="1"/>
</dbReference>
<feature type="binding site" evidence="14">
    <location>
        <begin position="108"/>
        <end position="114"/>
    </location>
    <ligand>
        <name>ATP</name>
        <dbReference type="ChEBI" id="CHEBI:30616"/>
    </ligand>
</feature>
<dbReference type="Pfam" id="PF02875">
    <property type="entry name" value="Mur_ligase_C"/>
    <property type="match status" value="1"/>
</dbReference>
<organism evidence="18 19">
    <name type="scientific">Fusobacterium necrophorum subsp. funduliforme B35</name>
    <dbReference type="NCBI Taxonomy" id="1226633"/>
    <lineage>
        <taxon>Bacteria</taxon>
        <taxon>Fusobacteriati</taxon>
        <taxon>Fusobacteriota</taxon>
        <taxon>Fusobacteriia</taxon>
        <taxon>Fusobacteriales</taxon>
        <taxon>Fusobacteriaceae</taxon>
        <taxon>Fusobacterium</taxon>
    </lineage>
</organism>
<dbReference type="EMBL" id="AUZI01000032">
    <property type="protein sequence ID" value="KID48090.1"/>
    <property type="molecule type" value="Genomic_DNA"/>
</dbReference>
<keyword evidence="10 14" id="KW-0573">Peptidoglycan synthesis</keyword>
<comment type="function">
    <text evidence="14">Cell wall formation.</text>
</comment>
<feature type="domain" description="Mur ligase C-terminal" evidence="16">
    <location>
        <begin position="312"/>
        <end position="432"/>
    </location>
</feature>
<comment type="catalytic activity">
    <reaction evidence="13 14">
        <text>UDP-N-acetyl-alpha-D-muramate + L-alanine + ATP = UDP-N-acetyl-alpha-D-muramoyl-L-alanine + ADP + phosphate + H(+)</text>
        <dbReference type="Rhea" id="RHEA:23372"/>
        <dbReference type="ChEBI" id="CHEBI:15378"/>
        <dbReference type="ChEBI" id="CHEBI:30616"/>
        <dbReference type="ChEBI" id="CHEBI:43474"/>
        <dbReference type="ChEBI" id="CHEBI:57972"/>
        <dbReference type="ChEBI" id="CHEBI:70757"/>
        <dbReference type="ChEBI" id="CHEBI:83898"/>
        <dbReference type="ChEBI" id="CHEBI:456216"/>
        <dbReference type="EC" id="6.3.2.8"/>
    </reaction>
</comment>
<dbReference type="InterPro" id="IPR004101">
    <property type="entry name" value="Mur_ligase_C"/>
</dbReference>
<evidence type="ECO:0000313" key="18">
    <source>
        <dbReference type="EMBL" id="KID48090.1"/>
    </source>
</evidence>
<dbReference type="SUPFAM" id="SSF51984">
    <property type="entry name" value="MurCD N-terminal domain"/>
    <property type="match status" value="1"/>
</dbReference>
<evidence type="ECO:0000256" key="11">
    <source>
        <dbReference type="ARBA" id="ARBA00023306"/>
    </source>
</evidence>
<dbReference type="GO" id="GO:0005737">
    <property type="term" value="C:cytoplasm"/>
    <property type="evidence" value="ECO:0007669"/>
    <property type="project" value="UniProtKB-SubCell"/>
</dbReference>
<keyword evidence="4 14" id="KW-0963">Cytoplasm</keyword>
<comment type="subcellular location">
    <subcellularLocation>
        <location evidence="1 14">Cytoplasm</location>
    </subcellularLocation>
</comment>
<dbReference type="SUPFAM" id="SSF53623">
    <property type="entry name" value="MurD-like peptide ligases, catalytic domain"/>
    <property type="match status" value="1"/>
</dbReference>
<evidence type="ECO:0000256" key="7">
    <source>
        <dbReference type="ARBA" id="ARBA00022741"/>
    </source>
</evidence>
<evidence type="ECO:0000256" key="12">
    <source>
        <dbReference type="ARBA" id="ARBA00023316"/>
    </source>
</evidence>
<feature type="domain" description="Mur ligase N-terminal catalytic" evidence="15">
    <location>
        <begin position="3"/>
        <end position="99"/>
    </location>
</feature>
<proteinExistence type="inferred from homology"/>
<evidence type="ECO:0000256" key="2">
    <source>
        <dbReference type="ARBA" id="ARBA00004752"/>
    </source>
</evidence>
<name>A0A017H2N4_9FUSO</name>
<dbReference type="PATRIC" id="fig|1226633.4.peg.2391"/>
<dbReference type="AlphaFoldDB" id="A0A017H2N4"/>
<keyword evidence="9 14" id="KW-0133">Cell shape</keyword>
<comment type="pathway">
    <text evidence="2 14">Cell wall biogenesis; peptidoglycan biosynthesis.</text>
</comment>
<evidence type="ECO:0000259" key="15">
    <source>
        <dbReference type="Pfam" id="PF01225"/>
    </source>
</evidence>
<dbReference type="GO" id="GO:0051301">
    <property type="term" value="P:cell division"/>
    <property type="evidence" value="ECO:0007669"/>
    <property type="project" value="UniProtKB-KW"/>
</dbReference>
<protein>
    <recommendedName>
        <fullName evidence="3 14">UDP-N-acetylmuramate--L-alanine ligase</fullName>
        <ecNumber evidence="3 14">6.3.2.8</ecNumber>
    </recommendedName>
    <alternativeName>
        <fullName evidence="14">UDP-N-acetylmuramoyl-L-alanine synthetase</fullName>
    </alternativeName>
</protein>
<dbReference type="NCBIfam" id="TIGR01082">
    <property type="entry name" value="murC"/>
    <property type="match status" value="1"/>
</dbReference>
<dbReference type="InterPro" id="IPR000713">
    <property type="entry name" value="Mur_ligase_N"/>
</dbReference>
<evidence type="ECO:0000256" key="9">
    <source>
        <dbReference type="ARBA" id="ARBA00022960"/>
    </source>
</evidence>
<dbReference type="OrthoDB" id="9804126at2"/>
<dbReference type="HAMAP" id="MF_00046">
    <property type="entry name" value="MurC"/>
    <property type="match status" value="1"/>
</dbReference>
<dbReference type="InterPro" id="IPR050061">
    <property type="entry name" value="MurCDEF_pg_biosynth"/>
</dbReference>
<dbReference type="SUPFAM" id="SSF53244">
    <property type="entry name" value="MurD-like peptide ligases, peptide-binding domain"/>
    <property type="match status" value="1"/>
</dbReference>
<dbReference type="PANTHER" id="PTHR43445">
    <property type="entry name" value="UDP-N-ACETYLMURAMATE--L-ALANINE LIGASE-RELATED"/>
    <property type="match status" value="1"/>
</dbReference>
<dbReference type="Pfam" id="PF01225">
    <property type="entry name" value="Mur_ligase"/>
    <property type="match status" value="1"/>
</dbReference>
<dbReference type="GO" id="GO:0008360">
    <property type="term" value="P:regulation of cell shape"/>
    <property type="evidence" value="ECO:0007669"/>
    <property type="project" value="UniProtKB-KW"/>
</dbReference>
<evidence type="ECO:0000256" key="10">
    <source>
        <dbReference type="ARBA" id="ARBA00022984"/>
    </source>
</evidence>
<evidence type="ECO:0000259" key="16">
    <source>
        <dbReference type="Pfam" id="PF02875"/>
    </source>
</evidence>
<reference evidence="18 19" key="1">
    <citation type="submission" date="2013-08" db="EMBL/GenBank/DDBJ databases">
        <title>An opportunistic ruminal bacterium that causes liver abscesses in cattle.</title>
        <authorList>
            <person name="Benahmed F.H."/>
            <person name="Rasmussen M."/>
            <person name="Harbottle H."/>
            <person name="Soppet D."/>
            <person name="Nagaraja T.G."/>
            <person name="Davidson M."/>
        </authorList>
    </citation>
    <scope>NUCLEOTIDE SEQUENCE [LARGE SCALE GENOMIC DNA]</scope>
    <source>
        <strain evidence="18 19">B35</strain>
    </source>
</reference>
<accession>A0A017H2N4</accession>
<dbReference type="Proteomes" id="UP000031184">
    <property type="component" value="Unassembled WGS sequence"/>
</dbReference>
<keyword evidence="8 14" id="KW-0067">ATP-binding</keyword>
<dbReference type="UniPathway" id="UPA00219"/>
<evidence type="ECO:0000313" key="19">
    <source>
        <dbReference type="Proteomes" id="UP000031184"/>
    </source>
</evidence>
<gene>
    <name evidence="14" type="primary">murC</name>
    <name evidence="18" type="ORF">C095_11865</name>
</gene>
<sequence length="447" mass="50375">MEKIYFVGINGIGMSGLAKIMKCQGYDVVGADLTRNYVTEELENLGITVYPEHKACQMEDRDSLIASSAIHSDNPEFQYAKEHNIPLMKRGELLASLLNPKLGIAVAGTHGKTTTSSMMSATMLSLDPTIVVGGILPEIASNAKVGMGEYFIAEADESDNSFLFMRPKYAIITNIEEDHLETHGNLENIKKSFRQFVDQTERQVLVCKDCVNVRSVFSENEKITSYGIEQEADIMAKNIEIVDGKTSFEVWTEGENQGRFSISIPGKHNILNSLPVIYFALKFGVSKEEIQDKLLHFRGSKRRYDILYWDQEKNRKIIDDYAHHPTEIQATLKGVKSIETGKIIGIFQPHRYSRVQFLLERFGNCFEGLDELVLLPIYSAGERNDSGISEKDIANLIENIPVTCIERKEEVVKKLLKEAKEKNHIFIFMGAGDISKLAHEVADRLQK</sequence>
<keyword evidence="7 14" id="KW-0547">Nucleotide-binding</keyword>
<dbReference type="GO" id="GO:0071555">
    <property type="term" value="P:cell wall organization"/>
    <property type="evidence" value="ECO:0007669"/>
    <property type="project" value="UniProtKB-KW"/>
</dbReference>
<dbReference type="RefSeq" id="WP_005953553.1">
    <property type="nucleotide sequence ID" value="NZ_AOJP01000014.1"/>
</dbReference>
<evidence type="ECO:0000256" key="14">
    <source>
        <dbReference type="HAMAP-Rule" id="MF_00046"/>
    </source>
</evidence>
<dbReference type="PANTHER" id="PTHR43445:SF3">
    <property type="entry name" value="UDP-N-ACETYLMURAMATE--L-ALANINE LIGASE"/>
    <property type="match status" value="1"/>
</dbReference>
<dbReference type="InterPro" id="IPR013221">
    <property type="entry name" value="Mur_ligase_cen"/>
</dbReference>
<dbReference type="InterPro" id="IPR005758">
    <property type="entry name" value="UDP-N-AcMur_Ala_ligase_MurC"/>
</dbReference>
<dbReference type="Pfam" id="PF08245">
    <property type="entry name" value="Mur_ligase_M"/>
    <property type="match status" value="1"/>
</dbReference>
<dbReference type="GO" id="GO:0008763">
    <property type="term" value="F:UDP-N-acetylmuramate-L-alanine ligase activity"/>
    <property type="evidence" value="ECO:0007669"/>
    <property type="project" value="UniProtKB-UniRule"/>
</dbReference>
<dbReference type="InterPro" id="IPR036615">
    <property type="entry name" value="Mur_ligase_C_dom_sf"/>
</dbReference>
<comment type="similarity">
    <text evidence="14">Belongs to the MurCDEF family.</text>
</comment>
<keyword evidence="6 14" id="KW-0132">Cell division</keyword>
<comment type="caution">
    <text evidence="18">The sequence shown here is derived from an EMBL/GenBank/DDBJ whole genome shotgun (WGS) entry which is preliminary data.</text>
</comment>
<evidence type="ECO:0000256" key="1">
    <source>
        <dbReference type="ARBA" id="ARBA00004496"/>
    </source>
</evidence>
<evidence type="ECO:0000256" key="5">
    <source>
        <dbReference type="ARBA" id="ARBA00022598"/>
    </source>
</evidence>